<keyword evidence="5" id="KW-0053">Apoptosis</keyword>
<dbReference type="EMBL" id="JARKIK010000042">
    <property type="protein sequence ID" value="KAK8737269.1"/>
    <property type="molecule type" value="Genomic_DNA"/>
</dbReference>
<evidence type="ECO:0000256" key="8">
    <source>
        <dbReference type="ARBA" id="ARBA00023136"/>
    </source>
</evidence>
<feature type="compositionally biased region" description="Basic and acidic residues" evidence="11">
    <location>
        <begin position="31"/>
        <end position="40"/>
    </location>
</feature>
<feature type="non-terminal residue" evidence="12">
    <location>
        <position position="1"/>
    </location>
</feature>
<dbReference type="PANTHER" id="PTHR13448:SF0">
    <property type="entry name" value="TRANSMEMBRANE PROTEIN 214"/>
    <property type="match status" value="1"/>
</dbReference>
<dbReference type="GO" id="GO:0006915">
    <property type="term" value="P:apoptotic process"/>
    <property type="evidence" value="ECO:0007669"/>
    <property type="project" value="UniProtKB-KW"/>
</dbReference>
<keyword evidence="6" id="KW-0256">Endoplasmic reticulum</keyword>
<gene>
    <name evidence="12" type="ORF">OTU49_004419</name>
</gene>
<proteinExistence type="inferred from homology"/>
<dbReference type="AlphaFoldDB" id="A0AAW0XC52"/>
<evidence type="ECO:0000256" key="11">
    <source>
        <dbReference type="SAM" id="MobiDB-lite"/>
    </source>
</evidence>
<evidence type="ECO:0000256" key="4">
    <source>
        <dbReference type="ARBA" id="ARBA00022692"/>
    </source>
</evidence>
<accession>A0AAW0XC52</accession>
<keyword evidence="8" id="KW-0472">Membrane</keyword>
<dbReference type="PANTHER" id="PTHR13448">
    <property type="entry name" value="TRANSMEMBRANE PROTEIN 214"/>
    <property type="match status" value="1"/>
</dbReference>
<protein>
    <recommendedName>
        <fullName evidence="14">Transmembrane protein 214</fullName>
    </recommendedName>
</protein>
<comment type="subcellular location">
    <subcellularLocation>
        <location evidence="1">Endoplasmic reticulum membrane</location>
        <topology evidence="1">Multi-pass membrane protein</topology>
    </subcellularLocation>
</comment>
<evidence type="ECO:0008006" key="14">
    <source>
        <dbReference type="Google" id="ProtNLM"/>
    </source>
</evidence>
<comment type="caution">
    <text evidence="12">The sequence shown here is derived from an EMBL/GenBank/DDBJ whole genome shotgun (WGS) entry which is preliminary data.</text>
</comment>
<reference evidence="12 13" key="1">
    <citation type="journal article" date="2024" name="BMC Genomics">
        <title>Genome assembly of redclaw crayfish (Cherax quadricarinatus) provides insights into its immune adaptation and hypoxia tolerance.</title>
        <authorList>
            <person name="Liu Z."/>
            <person name="Zheng J."/>
            <person name="Li H."/>
            <person name="Fang K."/>
            <person name="Wang S."/>
            <person name="He J."/>
            <person name="Zhou D."/>
            <person name="Weng S."/>
            <person name="Chi M."/>
            <person name="Gu Z."/>
            <person name="He J."/>
            <person name="Li F."/>
            <person name="Wang M."/>
        </authorList>
    </citation>
    <scope>NUCLEOTIDE SEQUENCE [LARGE SCALE GENOMIC DNA]</scope>
    <source>
        <strain evidence="12">ZL_2023a</strain>
    </source>
</reference>
<evidence type="ECO:0000256" key="1">
    <source>
        <dbReference type="ARBA" id="ARBA00004477"/>
    </source>
</evidence>
<dbReference type="Pfam" id="PF10151">
    <property type="entry name" value="TMEM214"/>
    <property type="match status" value="1"/>
</dbReference>
<evidence type="ECO:0000256" key="2">
    <source>
        <dbReference type="ARBA" id="ARBA00007984"/>
    </source>
</evidence>
<feature type="region of interest" description="Disordered" evidence="11">
    <location>
        <begin position="16"/>
        <end position="91"/>
    </location>
</feature>
<evidence type="ECO:0000256" key="5">
    <source>
        <dbReference type="ARBA" id="ARBA00022703"/>
    </source>
</evidence>
<dbReference type="Proteomes" id="UP001445076">
    <property type="component" value="Unassembled WGS sequence"/>
</dbReference>
<evidence type="ECO:0000313" key="13">
    <source>
        <dbReference type="Proteomes" id="UP001445076"/>
    </source>
</evidence>
<keyword evidence="9" id="KW-0325">Glycoprotein</keyword>
<organism evidence="12 13">
    <name type="scientific">Cherax quadricarinatus</name>
    <name type="common">Australian red claw crayfish</name>
    <dbReference type="NCBI Taxonomy" id="27406"/>
    <lineage>
        <taxon>Eukaryota</taxon>
        <taxon>Metazoa</taxon>
        <taxon>Ecdysozoa</taxon>
        <taxon>Arthropoda</taxon>
        <taxon>Crustacea</taxon>
        <taxon>Multicrustacea</taxon>
        <taxon>Malacostraca</taxon>
        <taxon>Eumalacostraca</taxon>
        <taxon>Eucarida</taxon>
        <taxon>Decapoda</taxon>
        <taxon>Pleocyemata</taxon>
        <taxon>Astacidea</taxon>
        <taxon>Parastacoidea</taxon>
        <taxon>Parastacidae</taxon>
        <taxon>Cherax</taxon>
    </lineage>
</organism>
<comment type="function">
    <text evidence="10">Critical mediator, in cooperation with CASP4, of endoplasmic reticulum-stress induced apoptosis. Required or the activation of CASP4 following endoplasmic reticulum stress.</text>
</comment>
<comment type="similarity">
    <text evidence="2">Belongs to the TMEM214 family.</text>
</comment>
<evidence type="ECO:0000313" key="12">
    <source>
        <dbReference type="EMBL" id="KAK8737269.1"/>
    </source>
</evidence>
<name>A0AAW0XC52_CHEQU</name>
<evidence type="ECO:0000256" key="10">
    <source>
        <dbReference type="ARBA" id="ARBA00024938"/>
    </source>
</evidence>
<keyword evidence="13" id="KW-1185">Reference proteome</keyword>
<dbReference type="GO" id="GO:0005794">
    <property type="term" value="C:Golgi apparatus"/>
    <property type="evidence" value="ECO:0007669"/>
    <property type="project" value="TreeGrafter"/>
</dbReference>
<keyword evidence="4" id="KW-0812">Transmembrane</keyword>
<evidence type="ECO:0000256" key="7">
    <source>
        <dbReference type="ARBA" id="ARBA00022989"/>
    </source>
</evidence>
<keyword evidence="7" id="KW-1133">Transmembrane helix</keyword>
<evidence type="ECO:0000256" key="3">
    <source>
        <dbReference type="ARBA" id="ARBA00011720"/>
    </source>
</evidence>
<dbReference type="GO" id="GO:0005789">
    <property type="term" value="C:endoplasmic reticulum membrane"/>
    <property type="evidence" value="ECO:0007669"/>
    <property type="project" value="UniProtKB-SubCell"/>
</dbReference>
<comment type="subunit">
    <text evidence="3">Constitutively interacts with CASP4; required for the localization of procaspase 4 to the ER.</text>
</comment>
<evidence type="ECO:0000256" key="9">
    <source>
        <dbReference type="ARBA" id="ARBA00023180"/>
    </source>
</evidence>
<evidence type="ECO:0000256" key="6">
    <source>
        <dbReference type="ARBA" id="ARBA00022824"/>
    </source>
</evidence>
<sequence>RSSNMAAAGEWELVVKSSKKGKSATVPNGKLSKDEKKEFIQKAPRVTVTGGIERGVTGKENRKPKSSKAASAPKKKKTEKKTNSGPHQPGTVEEAICRLNVGEMQNLLDVVMSRFQESPLIWLKDLASYLNVRVNPIHQPDPAFRGHPTSFPASLLRSDVKMLLIKTLSTCNDNVLAAFHKHCLTSMVHEQVKGLGVAGYKVFIQILSIDHAHVGMVNLPYYCDLRNSIQNQTPACLSLLWAVGQSGLDDFTVGLKVWMELMVPLIGLKNYSAYVVDYGSTVFGGGGGGGAEDCGEVLGVREFFTILDFTWCSSGSLPKVVQRQLFALYPKVKTAAFSSSPEVTLRGFFPSFLRRLDPDASPQLKVELVTCLVQCLTQDPQCWSIWSQLYLKHLPQSAILLHHLGREWKILSQSLRVQRKEVKDTIQRFAESNAQMPRKARALAGVSEAKEATNTLLNQMKTVKGKSPLPRVMKLLGILFVTAIIWDIKSAGSFYGSNFGQTLERMGLIPYIEAFGRASKTAFIQSYKWCATNVPVYYSRGCELAGPYLLLVLKKLEGVTGYCMSAVESAAQYIPLMKEKVETSLPGLSTSVGHYGALAVESLEVTFFAIRNAFAPYFSQAHEFFTTRVFVGSLAPEKLKEYMIGAVDYLTQFLLRMHSNLVDVLQDTDSISNKTS</sequence>
<dbReference type="InterPro" id="IPR019308">
    <property type="entry name" value="TMEM214"/>
</dbReference>